<dbReference type="SUPFAM" id="SSF81296">
    <property type="entry name" value="E set domains"/>
    <property type="match status" value="1"/>
</dbReference>
<dbReference type="EMBL" id="RCBY01000122">
    <property type="protein sequence ID" value="RQH35899.1"/>
    <property type="molecule type" value="Genomic_DNA"/>
</dbReference>
<comment type="caution">
    <text evidence="4">The sequence shown here is derived from an EMBL/GenBank/DDBJ whole genome shotgun (WGS) entry which is preliminary data.</text>
</comment>
<evidence type="ECO:0000256" key="1">
    <source>
        <dbReference type="SAM" id="MobiDB-lite"/>
    </source>
</evidence>
<sequence length="390" mass="43666">MTNQQDNIEWQLADIVDAIAAEIDRAEDTLSLKSYARGKSIGIKQLQLDLEVNVRHTSEGEIKFRTVEPGKNSATVLKLDFAQILENQLQSVRKDLTQPISTQPLTTLLNITASEIKRLNRIAIYSVDDLERYTQTAAMLAEVSKKTDIEEIKLRQWRKLPFLSQVQPAKGEPGGEVVIEGSNLGEQQPNDVVLFQGKPAEILSWTNSQLRVRTPDVVGSGPLFAIIEGQTTNLLNWESVEPPKPTVDLAVRDIRVLFTKGKEVYPAADSINLGKKVSLTADLINLGNVASEPFAVQWLISAPHIKTRPIVMEHGSLEPNQTASENSIRYDTRLTPGEYNISFTVDPNNKYPDINRENNTFTKKIVVKDKQPIYNKEPSDRDEQPVEGFE</sequence>
<proteinExistence type="predicted"/>
<name>A0A3N6P8W4_9CYAN</name>
<dbReference type="InterPro" id="IPR011635">
    <property type="entry name" value="CARDB"/>
</dbReference>
<dbReference type="InterPro" id="IPR013783">
    <property type="entry name" value="Ig-like_fold"/>
</dbReference>
<feature type="domain" description="IPT/TIG" evidence="2">
    <location>
        <begin position="161"/>
        <end position="222"/>
    </location>
</feature>
<dbReference type="InterPro" id="IPR002909">
    <property type="entry name" value="IPT_dom"/>
</dbReference>
<dbReference type="InterPro" id="IPR014756">
    <property type="entry name" value="Ig_E-set"/>
</dbReference>
<evidence type="ECO:0008006" key="6">
    <source>
        <dbReference type="Google" id="ProtNLM"/>
    </source>
</evidence>
<gene>
    <name evidence="4" type="ORF">D5R40_19670</name>
</gene>
<dbReference type="Gene3D" id="2.60.40.10">
    <property type="entry name" value="Immunoglobulins"/>
    <property type="match status" value="2"/>
</dbReference>
<reference evidence="4 5" key="1">
    <citation type="journal article" date="2018" name="ACS Chem. Biol.">
        <title>Ketoreductase domain dysfunction expands chemodiversity: malyngamide biosynthesis in the cyanobacterium Okeania hirsuta.</title>
        <authorList>
            <person name="Moss N.A."/>
            <person name="Leao T."/>
            <person name="Rankin M."/>
            <person name="McCullough T.M."/>
            <person name="Qu P."/>
            <person name="Korobeynikov A."/>
            <person name="Smith J.L."/>
            <person name="Gerwick L."/>
            <person name="Gerwick W.H."/>
        </authorList>
    </citation>
    <scope>NUCLEOTIDE SEQUENCE [LARGE SCALE GENOMIC DNA]</scope>
    <source>
        <strain evidence="4 5">PAB10Feb10-1</strain>
    </source>
</reference>
<evidence type="ECO:0000313" key="4">
    <source>
        <dbReference type="EMBL" id="RQH35899.1"/>
    </source>
</evidence>
<protein>
    <recommendedName>
        <fullName evidence="6">CARDB domain-containing protein</fullName>
    </recommendedName>
</protein>
<feature type="region of interest" description="Disordered" evidence="1">
    <location>
        <begin position="370"/>
        <end position="390"/>
    </location>
</feature>
<dbReference type="RefSeq" id="WP_124155067.1">
    <property type="nucleotide sequence ID" value="NZ_CAWOLW010000027.1"/>
</dbReference>
<feature type="domain" description="CARDB" evidence="3">
    <location>
        <begin position="270"/>
        <end position="363"/>
    </location>
</feature>
<dbReference type="Pfam" id="PF01833">
    <property type="entry name" value="TIG"/>
    <property type="match status" value="1"/>
</dbReference>
<accession>A0A3N6P8W4</accession>
<evidence type="ECO:0000259" key="2">
    <source>
        <dbReference type="Pfam" id="PF01833"/>
    </source>
</evidence>
<feature type="compositionally biased region" description="Basic and acidic residues" evidence="1">
    <location>
        <begin position="370"/>
        <end position="384"/>
    </location>
</feature>
<organism evidence="4 5">
    <name type="scientific">Okeania hirsuta</name>
    <dbReference type="NCBI Taxonomy" id="1458930"/>
    <lineage>
        <taxon>Bacteria</taxon>
        <taxon>Bacillati</taxon>
        <taxon>Cyanobacteriota</taxon>
        <taxon>Cyanophyceae</taxon>
        <taxon>Oscillatoriophycideae</taxon>
        <taxon>Oscillatoriales</taxon>
        <taxon>Microcoleaceae</taxon>
        <taxon>Okeania</taxon>
    </lineage>
</organism>
<keyword evidence="5" id="KW-1185">Reference proteome</keyword>
<dbReference type="Proteomes" id="UP000269154">
    <property type="component" value="Unassembled WGS sequence"/>
</dbReference>
<dbReference type="Pfam" id="PF07705">
    <property type="entry name" value="CARDB"/>
    <property type="match status" value="1"/>
</dbReference>
<evidence type="ECO:0000259" key="3">
    <source>
        <dbReference type="Pfam" id="PF07705"/>
    </source>
</evidence>
<evidence type="ECO:0000313" key="5">
    <source>
        <dbReference type="Proteomes" id="UP000269154"/>
    </source>
</evidence>
<dbReference type="AlphaFoldDB" id="A0A3N6P8W4"/>
<dbReference type="OrthoDB" id="1524003at2"/>